<sequence length="65" mass="7098">MARNNPESEQTSRPTPAALRGTGVRQRETPGLTRRIGEAYALVADLHMESETRTAAISCMMPVRG</sequence>
<gene>
    <name evidence="2" type="ORF">SCP_1000200</name>
</gene>
<reference evidence="2 3" key="1">
    <citation type="journal article" date="2018" name="Sci. Rep.">
        <title>Genome sequence of the cauliflower mushroom Sparassis crispa (Hanabiratake) and its association with beneficial usage.</title>
        <authorList>
            <person name="Kiyama R."/>
            <person name="Furutani Y."/>
            <person name="Kawaguchi K."/>
            <person name="Nakanishi T."/>
        </authorList>
    </citation>
    <scope>NUCLEOTIDE SEQUENCE [LARGE SCALE GENOMIC DNA]</scope>
</reference>
<dbReference type="EMBL" id="BFAD01000010">
    <property type="protein sequence ID" value="GBE86778.1"/>
    <property type="molecule type" value="Genomic_DNA"/>
</dbReference>
<accession>A0A401GX15</accession>
<dbReference type="InParanoid" id="A0A401GX15"/>
<feature type="compositionally biased region" description="Polar residues" evidence="1">
    <location>
        <begin position="1"/>
        <end position="14"/>
    </location>
</feature>
<dbReference type="Proteomes" id="UP000287166">
    <property type="component" value="Unassembled WGS sequence"/>
</dbReference>
<dbReference type="RefSeq" id="XP_027617691.1">
    <property type="nucleotide sequence ID" value="XM_027761890.1"/>
</dbReference>
<proteinExistence type="predicted"/>
<evidence type="ECO:0000313" key="2">
    <source>
        <dbReference type="EMBL" id="GBE86778.1"/>
    </source>
</evidence>
<protein>
    <submittedName>
        <fullName evidence="2">Uncharacterized protein</fullName>
    </submittedName>
</protein>
<name>A0A401GX15_9APHY</name>
<dbReference type="GeneID" id="38783695"/>
<comment type="caution">
    <text evidence="2">The sequence shown here is derived from an EMBL/GenBank/DDBJ whole genome shotgun (WGS) entry which is preliminary data.</text>
</comment>
<feature type="region of interest" description="Disordered" evidence="1">
    <location>
        <begin position="1"/>
        <end position="29"/>
    </location>
</feature>
<evidence type="ECO:0000256" key="1">
    <source>
        <dbReference type="SAM" id="MobiDB-lite"/>
    </source>
</evidence>
<dbReference type="AlphaFoldDB" id="A0A401GX15"/>
<organism evidence="2 3">
    <name type="scientific">Sparassis crispa</name>
    <dbReference type="NCBI Taxonomy" id="139825"/>
    <lineage>
        <taxon>Eukaryota</taxon>
        <taxon>Fungi</taxon>
        <taxon>Dikarya</taxon>
        <taxon>Basidiomycota</taxon>
        <taxon>Agaricomycotina</taxon>
        <taxon>Agaricomycetes</taxon>
        <taxon>Polyporales</taxon>
        <taxon>Sparassidaceae</taxon>
        <taxon>Sparassis</taxon>
    </lineage>
</organism>
<evidence type="ECO:0000313" key="3">
    <source>
        <dbReference type="Proteomes" id="UP000287166"/>
    </source>
</evidence>
<keyword evidence="3" id="KW-1185">Reference proteome</keyword>